<dbReference type="EMBL" id="BSYO01000017">
    <property type="protein sequence ID" value="GMH16725.1"/>
    <property type="molecule type" value="Genomic_DNA"/>
</dbReference>
<dbReference type="Proteomes" id="UP001279734">
    <property type="component" value="Unassembled WGS sequence"/>
</dbReference>
<feature type="compositionally biased region" description="Low complexity" evidence="1">
    <location>
        <begin position="57"/>
        <end position="75"/>
    </location>
</feature>
<keyword evidence="3" id="KW-1185">Reference proteome</keyword>
<proteinExistence type="predicted"/>
<name>A0AAD3XUE0_NEPGR</name>
<gene>
    <name evidence="2" type="ORF">Nepgr_018566</name>
</gene>
<evidence type="ECO:0000313" key="2">
    <source>
        <dbReference type="EMBL" id="GMH16725.1"/>
    </source>
</evidence>
<organism evidence="2 3">
    <name type="scientific">Nepenthes gracilis</name>
    <name type="common">Slender pitcher plant</name>
    <dbReference type="NCBI Taxonomy" id="150966"/>
    <lineage>
        <taxon>Eukaryota</taxon>
        <taxon>Viridiplantae</taxon>
        <taxon>Streptophyta</taxon>
        <taxon>Embryophyta</taxon>
        <taxon>Tracheophyta</taxon>
        <taxon>Spermatophyta</taxon>
        <taxon>Magnoliopsida</taxon>
        <taxon>eudicotyledons</taxon>
        <taxon>Gunneridae</taxon>
        <taxon>Pentapetalae</taxon>
        <taxon>Caryophyllales</taxon>
        <taxon>Nepenthaceae</taxon>
        <taxon>Nepenthes</taxon>
    </lineage>
</organism>
<evidence type="ECO:0000313" key="3">
    <source>
        <dbReference type="Proteomes" id="UP001279734"/>
    </source>
</evidence>
<comment type="caution">
    <text evidence="2">The sequence shown here is derived from an EMBL/GenBank/DDBJ whole genome shotgun (WGS) entry which is preliminary data.</text>
</comment>
<protein>
    <submittedName>
        <fullName evidence="2">Uncharacterized protein</fullName>
    </submittedName>
</protein>
<dbReference type="AlphaFoldDB" id="A0AAD3XUE0"/>
<accession>A0AAD3XUE0</accession>
<feature type="region of interest" description="Disordered" evidence="1">
    <location>
        <begin position="43"/>
        <end position="85"/>
    </location>
</feature>
<evidence type="ECO:0000256" key="1">
    <source>
        <dbReference type="SAM" id="MobiDB-lite"/>
    </source>
</evidence>
<sequence>MTTPWPENTSGWQAAFTIQIIPDNCQGPPTFIAAPATPAAFHRQQPNTAHHNPFLRPPSIDDSPTLPTTTPSGTDYLRNEHFIPR</sequence>
<reference evidence="2" key="1">
    <citation type="submission" date="2023-05" db="EMBL/GenBank/DDBJ databases">
        <title>Nepenthes gracilis genome sequencing.</title>
        <authorList>
            <person name="Fukushima K."/>
        </authorList>
    </citation>
    <scope>NUCLEOTIDE SEQUENCE</scope>
    <source>
        <strain evidence="2">SING2019-196</strain>
    </source>
</reference>